<dbReference type="PANTHER" id="PTHR46579">
    <property type="entry name" value="F5/8 TYPE C DOMAIN-CONTAINING PROTEIN-RELATED"/>
    <property type="match status" value="1"/>
</dbReference>
<organism evidence="2 3">
    <name type="scientific">Rhizophagus clarus</name>
    <dbReference type="NCBI Taxonomy" id="94130"/>
    <lineage>
        <taxon>Eukaryota</taxon>
        <taxon>Fungi</taxon>
        <taxon>Fungi incertae sedis</taxon>
        <taxon>Mucoromycota</taxon>
        <taxon>Glomeromycotina</taxon>
        <taxon>Glomeromycetes</taxon>
        <taxon>Glomerales</taxon>
        <taxon>Glomeraceae</taxon>
        <taxon>Rhizophagus</taxon>
    </lineage>
</organism>
<dbReference type="EMBL" id="BLAL01000234">
    <property type="protein sequence ID" value="GES94279.1"/>
    <property type="molecule type" value="Genomic_DNA"/>
</dbReference>
<dbReference type="PANTHER" id="PTHR46579:SF1">
    <property type="entry name" value="F5_8 TYPE C DOMAIN-CONTAINING PROTEIN"/>
    <property type="match status" value="1"/>
</dbReference>
<accession>A0A8H3QYS9</accession>
<protein>
    <recommendedName>
        <fullName evidence="4">Transposase domain-containing protein</fullName>
    </recommendedName>
</protein>
<keyword evidence="1" id="KW-0472">Membrane</keyword>
<evidence type="ECO:0000256" key="1">
    <source>
        <dbReference type="SAM" id="Phobius"/>
    </source>
</evidence>
<dbReference type="AlphaFoldDB" id="A0A8H3QYS9"/>
<sequence>MWDLLSVDDREILENFVRACFLLVYQIVSTNELNEAHSRLIKIGRLIEECYGKGLITLNIHLSLHLAECCYDYGLIYSFWCFLFERMNGILVRTNDQRLINGLKLIEPQKTIGSLAAYDDLESETLLQFKQIFCYKLEDTITGSKFYLGKFLNPIINCVELPENLYEHLITYYNEVYGDDMNVEFSSMSNLIDKAKFTQDNESVELYPGMVQFYFEHVLLLLNIALLILCQRSLISSRVLVFRTRS</sequence>
<reference evidence="2" key="1">
    <citation type="submission" date="2019-10" db="EMBL/GenBank/DDBJ databases">
        <title>Conservation and host-specific expression of non-tandemly repeated heterogenous ribosome RNA gene in arbuscular mycorrhizal fungi.</title>
        <authorList>
            <person name="Maeda T."/>
            <person name="Kobayashi Y."/>
            <person name="Nakagawa T."/>
            <person name="Ezawa T."/>
            <person name="Yamaguchi K."/>
            <person name="Bino T."/>
            <person name="Nishimoto Y."/>
            <person name="Shigenobu S."/>
            <person name="Kawaguchi M."/>
        </authorList>
    </citation>
    <scope>NUCLEOTIDE SEQUENCE</scope>
    <source>
        <strain evidence="2">HR1</strain>
    </source>
</reference>
<dbReference type="OrthoDB" id="2325910at2759"/>
<name>A0A8H3QYS9_9GLOM</name>
<feature type="transmembrane region" description="Helical" evidence="1">
    <location>
        <begin position="213"/>
        <end position="235"/>
    </location>
</feature>
<comment type="caution">
    <text evidence="2">The sequence shown here is derived from an EMBL/GenBank/DDBJ whole genome shotgun (WGS) entry which is preliminary data.</text>
</comment>
<keyword evidence="1" id="KW-1133">Transmembrane helix</keyword>
<evidence type="ECO:0000313" key="3">
    <source>
        <dbReference type="Proteomes" id="UP000615446"/>
    </source>
</evidence>
<evidence type="ECO:0000313" key="2">
    <source>
        <dbReference type="EMBL" id="GES94279.1"/>
    </source>
</evidence>
<keyword evidence="1" id="KW-0812">Transmembrane</keyword>
<proteinExistence type="predicted"/>
<evidence type="ECO:0008006" key="4">
    <source>
        <dbReference type="Google" id="ProtNLM"/>
    </source>
</evidence>
<dbReference type="Proteomes" id="UP000615446">
    <property type="component" value="Unassembled WGS sequence"/>
</dbReference>
<gene>
    <name evidence="2" type="ORF">RCL2_002102100</name>
</gene>